<dbReference type="AlphaFoldDB" id="A0A1H1UFV7"/>
<feature type="binding site" evidence="2">
    <location>
        <position position="102"/>
    </location>
    <ligand>
        <name>Zn(2+)</name>
        <dbReference type="ChEBI" id="CHEBI:29105"/>
        <label>2</label>
    </ligand>
</feature>
<name>A0A1H1UFV7_9ACTN</name>
<feature type="active site" description="Nucleophile" evidence="1">
    <location>
        <position position="113"/>
    </location>
</feature>
<protein>
    <submittedName>
        <fullName evidence="3">D-amino peptidase</fullName>
    </submittedName>
</protein>
<dbReference type="Pfam" id="PF04951">
    <property type="entry name" value="Peptidase_M55"/>
    <property type="match status" value="1"/>
</dbReference>
<reference evidence="3 4" key="1">
    <citation type="submission" date="2016-10" db="EMBL/GenBank/DDBJ databases">
        <authorList>
            <person name="de Groot N.N."/>
        </authorList>
    </citation>
    <scope>NUCLEOTIDE SEQUENCE [LARGE SCALE GENOMIC DNA]</scope>
    <source>
        <strain evidence="3 4">DSM 21800</strain>
    </source>
</reference>
<feature type="binding site" evidence="2">
    <location>
        <position position="10"/>
    </location>
    <ligand>
        <name>Zn(2+)</name>
        <dbReference type="ChEBI" id="CHEBI:29105"/>
        <label>1</label>
    </ligand>
</feature>
<keyword evidence="4" id="KW-1185">Reference proteome</keyword>
<gene>
    <name evidence="3" type="ORF">SAMN04489812_2769</name>
</gene>
<evidence type="ECO:0000313" key="3">
    <source>
        <dbReference type="EMBL" id="SDS71318.1"/>
    </source>
</evidence>
<accession>A0A1H1UFV7</accession>
<dbReference type="RefSeq" id="WP_091525660.1">
    <property type="nucleotide sequence ID" value="NZ_LT629772.1"/>
</dbReference>
<dbReference type="PIRSF" id="PIRSF015853">
    <property type="entry name" value="Pep_DppA"/>
    <property type="match status" value="1"/>
</dbReference>
<dbReference type="CDD" id="cd08663">
    <property type="entry name" value="DAP_dppA_1"/>
    <property type="match status" value="1"/>
</dbReference>
<dbReference type="EMBL" id="LT629772">
    <property type="protein sequence ID" value="SDS71318.1"/>
    <property type="molecule type" value="Genomic_DNA"/>
</dbReference>
<feature type="binding site" evidence="2">
    <location>
        <position position="8"/>
    </location>
    <ligand>
        <name>Zn(2+)</name>
        <dbReference type="ChEBI" id="CHEBI:29105"/>
        <label>1</label>
    </ligand>
</feature>
<keyword evidence="2" id="KW-0862">Zinc</keyword>
<dbReference type="InterPro" id="IPR027476">
    <property type="entry name" value="DppA_N"/>
</dbReference>
<dbReference type="GO" id="GO:0046872">
    <property type="term" value="F:metal ion binding"/>
    <property type="evidence" value="ECO:0007669"/>
    <property type="project" value="UniProtKB-KW"/>
</dbReference>
<dbReference type="Gene3D" id="3.40.50.10780">
    <property type="entry name" value="Dipeptide transport protein"/>
    <property type="match status" value="1"/>
</dbReference>
<dbReference type="OrthoDB" id="9785420at2"/>
<evidence type="ECO:0000256" key="2">
    <source>
        <dbReference type="PIRSR" id="PIRSR015853-2"/>
    </source>
</evidence>
<evidence type="ECO:0000313" key="4">
    <source>
        <dbReference type="Proteomes" id="UP000199103"/>
    </source>
</evidence>
<feature type="binding site" evidence="2">
    <location>
        <position position="8"/>
    </location>
    <ligand>
        <name>Zn(2+)</name>
        <dbReference type="ChEBI" id="CHEBI:29105"/>
        <label>2</label>
    </ligand>
</feature>
<proteinExistence type="predicted"/>
<dbReference type="Proteomes" id="UP000199103">
    <property type="component" value="Chromosome I"/>
</dbReference>
<dbReference type="Gene3D" id="3.30.1360.130">
    <property type="entry name" value="Dipeptide transport protein"/>
    <property type="match status" value="1"/>
</dbReference>
<dbReference type="InterPro" id="IPR007035">
    <property type="entry name" value="Peptidase_M55"/>
</dbReference>
<organism evidence="3 4">
    <name type="scientific">Microlunatus soli</name>
    <dbReference type="NCBI Taxonomy" id="630515"/>
    <lineage>
        <taxon>Bacteria</taxon>
        <taxon>Bacillati</taxon>
        <taxon>Actinomycetota</taxon>
        <taxon>Actinomycetes</taxon>
        <taxon>Propionibacteriales</taxon>
        <taxon>Propionibacteriaceae</taxon>
        <taxon>Microlunatus</taxon>
    </lineage>
</organism>
<dbReference type="SUPFAM" id="SSF63992">
    <property type="entry name" value="Dipeptide transport protein"/>
    <property type="match status" value="1"/>
</dbReference>
<dbReference type="InterPro" id="IPR036177">
    <property type="entry name" value="Peptidase_M55_sf"/>
</dbReference>
<evidence type="ECO:0000256" key="1">
    <source>
        <dbReference type="PIRSR" id="PIRSR015853-1"/>
    </source>
</evidence>
<feature type="binding site" evidence="2">
    <location>
        <position position="132"/>
    </location>
    <ligand>
        <name>Zn(2+)</name>
        <dbReference type="ChEBI" id="CHEBI:29105"/>
        <label>2</label>
    </ligand>
</feature>
<dbReference type="STRING" id="630515.SAMN04489812_2769"/>
<keyword evidence="2" id="KW-0479">Metal-binding</keyword>
<sequence>MQVLISADMEGATGVTYPRDVRPRSEEWHRFRHLFTADVNAISLGLLDVGAEVLINEAHATMRNLVLEELDERVRMLTGKHKRLGMMEGIDQADGVVFAGYHAAAGQRGILAHTYLANSITSVWLDGVIASEGRLNAALAAEYGVPVILVTGDDKTCQDAADYAPDAEVAALKTYISRYSAICLPPARTQELQRSAARSAATKIGKVAPITGRHRIEVEFDAVQLADATAIIPTVEQVDHRRVGYSAATMTEAMTTFKIVTAIAAGAMEESYG</sequence>
<feature type="binding site" evidence="2">
    <location>
        <position position="59"/>
    </location>
    <ligand>
        <name>Zn(2+)</name>
        <dbReference type="ChEBI" id="CHEBI:29105"/>
        <label>2</label>
    </ligand>
</feature>